<dbReference type="Gene3D" id="2.60.210.10">
    <property type="entry name" value="Apoptosis, Tumor Necrosis Factor Receptor Associated Protein 2, Chain A"/>
    <property type="match status" value="1"/>
</dbReference>
<dbReference type="InterPro" id="IPR002083">
    <property type="entry name" value="MATH/TRAF_dom"/>
</dbReference>
<keyword evidence="4" id="KW-1185">Reference proteome</keyword>
<evidence type="ECO:0000313" key="3">
    <source>
        <dbReference type="EMBL" id="KAF8788722.1"/>
    </source>
</evidence>
<dbReference type="Pfam" id="PF00651">
    <property type="entry name" value="BTB"/>
    <property type="match status" value="1"/>
</dbReference>
<dbReference type="InterPro" id="IPR011333">
    <property type="entry name" value="SKP1/BTB/POZ_sf"/>
</dbReference>
<organism evidence="3 4">
    <name type="scientific">Argiope bruennichi</name>
    <name type="common">Wasp spider</name>
    <name type="synonym">Aranea bruennichi</name>
    <dbReference type="NCBI Taxonomy" id="94029"/>
    <lineage>
        <taxon>Eukaryota</taxon>
        <taxon>Metazoa</taxon>
        <taxon>Ecdysozoa</taxon>
        <taxon>Arthropoda</taxon>
        <taxon>Chelicerata</taxon>
        <taxon>Arachnida</taxon>
        <taxon>Araneae</taxon>
        <taxon>Araneomorphae</taxon>
        <taxon>Entelegynae</taxon>
        <taxon>Araneoidea</taxon>
        <taxon>Araneidae</taxon>
        <taxon>Argiope</taxon>
    </lineage>
</organism>
<dbReference type="GO" id="GO:0030163">
    <property type="term" value="P:protein catabolic process"/>
    <property type="evidence" value="ECO:0007669"/>
    <property type="project" value="UniProtKB-ARBA"/>
</dbReference>
<dbReference type="PANTHER" id="PTHR24413">
    <property type="entry name" value="SPECKLE-TYPE POZ PROTEIN"/>
    <property type="match status" value="1"/>
</dbReference>
<evidence type="ECO:0000259" key="1">
    <source>
        <dbReference type="PROSITE" id="PS50097"/>
    </source>
</evidence>
<dbReference type="EMBL" id="JABXBU010000012">
    <property type="protein sequence ID" value="KAF8788722.1"/>
    <property type="molecule type" value="Genomic_DNA"/>
</dbReference>
<gene>
    <name evidence="3" type="ORF">HNY73_006731</name>
</gene>
<evidence type="ECO:0000313" key="4">
    <source>
        <dbReference type="Proteomes" id="UP000807504"/>
    </source>
</evidence>
<accession>A0A8T0FEH2</accession>
<feature type="domain" description="MATH" evidence="2">
    <location>
        <begin position="8"/>
        <end position="139"/>
    </location>
</feature>
<reference evidence="3" key="1">
    <citation type="journal article" date="2020" name="bioRxiv">
        <title>Chromosome-level reference genome of the European wasp spider Argiope bruennichi: a resource for studies on range expansion and evolutionary adaptation.</title>
        <authorList>
            <person name="Sheffer M.M."/>
            <person name="Hoppe A."/>
            <person name="Krehenwinkel H."/>
            <person name="Uhl G."/>
            <person name="Kuss A.W."/>
            <person name="Jensen L."/>
            <person name="Jensen C."/>
            <person name="Gillespie R.G."/>
            <person name="Hoff K.J."/>
            <person name="Prost S."/>
        </authorList>
    </citation>
    <scope>NUCLEOTIDE SEQUENCE</scope>
</reference>
<dbReference type="Pfam" id="PF22486">
    <property type="entry name" value="MATH_2"/>
    <property type="match status" value="1"/>
</dbReference>
<dbReference type="Gene3D" id="3.30.710.10">
    <property type="entry name" value="Potassium Channel Kv1.1, Chain A"/>
    <property type="match status" value="1"/>
</dbReference>
<dbReference type="PROSITE" id="PS50144">
    <property type="entry name" value="MATH"/>
    <property type="match status" value="1"/>
</dbReference>
<dbReference type="SMART" id="SM00225">
    <property type="entry name" value="BTB"/>
    <property type="match status" value="1"/>
</dbReference>
<dbReference type="PROSITE" id="PS50097">
    <property type="entry name" value="BTB"/>
    <property type="match status" value="1"/>
</dbReference>
<proteinExistence type="predicted"/>
<dbReference type="FunFam" id="3.30.710.10:FF:000159">
    <property type="entry name" value="Speckle-type POZ protein B"/>
    <property type="match status" value="1"/>
</dbReference>
<dbReference type="InterPro" id="IPR000210">
    <property type="entry name" value="BTB/POZ_dom"/>
</dbReference>
<dbReference type="InterPro" id="IPR008974">
    <property type="entry name" value="TRAF-like"/>
</dbReference>
<dbReference type="CDD" id="cd00121">
    <property type="entry name" value="MATH"/>
    <property type="match status" value="1"/>
</dbReference>
<name>A0A8T0FEH2_ARGBR</name>
<dbReference type="SUPFAM" id="SSF49599">
    <property type="entry name" value="TRAF domain-like"/>
    <property type="match status" value="1"/>
</dbReference>
<feature type="domain" description="BTB" evidence="1">
    <location>
        <begin position="338"/>
        <end position="405"/>
    </location>
</feature>
<dbReference type="AlphaFoldDB" id="A0A8T0FEH2"/>
<comment type="caution">
    <text evidence="3">The sequence shown here is derived from an EMBL/GenBank/DDBJ whole genome shotgun (WGS) entry which is preliminary data.</text>
</comment>
<evidence type="ECO:0000259" key="2">
    <source>
        <dbReference type="PROSITE" id="PS50144"/>
    </source>
</evidence>
<dbReference type="SUPFAM" id="SSF54695">
    <property type="entry name" value="POZ domain"/>
    <property type="match status" value="1"/>
</dbReference>
<dbReference type="Proteomes" id="UP000807504">
    <property type="component" value="Unassembled WGS sequence"/>
</dbReference>
<sequence length="474" mass="54457">MENEERNMFQYIWKIENYSYCWQEVNEFIASPVFQMCTTEGSSWCLKLYPRGVASFNNSTGLYLERQLTIQGPVFISVDYELSFLRSDGTPEYTAGEKACVFIKGQSSGFSHLLSREEIFQTKKSILLPDDTLTVQCRICFESIGLARQIQAFAKSKIWVHRELFVWDTGEFNYVSPFGPGCFAKFTIHKAEISLKLCEDSIYVTLEAIDDVAGMLRFRTGIVDSDRSTSKYLVDEYMHNKEKQSITTFLITRSKLLQRKDFYLPQGHLILHCESIYSKGIHIGQIESHTYDKIFMFNPFDERKKSKKNQTPVTPSCCSANSSMREDFQNLYQEGTLSDFTVKVGGEDLQAHKAILCARSPVFKAMLTSNMSENENNVVEISDLQAETVRRMLIFMYTNTVDDLDWDTAKKLYFAADKYDIAILKQICSDFLKINLKLDNVGEVLALANMHSDEDLKNVALEFLQCIIKRKTIT</sequence>
<reference evidence="3" key="2">
    <citation type="submission" date="2020-06" db="EMBL/GenBank/DDBJ databases">
        <authorList>
            <person name="Sheffer M."/>
        </authorList>
    </citation>
    <scope>NUCLEOTIDE SEQUENCE</scope>
</reference>
<protein>
    <submittedName>
        <fullName evidence="3">Speckle-type POZ protein-like B like protein</fullName>
    </submittedName>
</protein>